<feature type="chain" id="PRO_5011638804" evidence="1">
    <location>
        <begin position="23"/>
        <end position="200"/>
    </location>
</feature>
<keyword evidence="1" id="KW-0732">Signal</keyword>
<gene>
    <name evidence="3" type="ORF">SAMN04487931_101237</name>
</gene>
<keyword evidence="4" id="KW-1185">Reference proteome</keyword>
<feature type="domain" description="Ice-binding protein C-terminal" evidence="2">
    <location>
        <begin position="171"/>
        <end position="193"/>
    </location>
</feature>
<dbReference type="InterPro" id="IPR013424">
    <property type="entry name" value="Ice-binding_C"/>
</dbReference>
<name>A0A1H2DPY0_9BACT</name>
<protein>
    <submittedName>
        <fullName evidence="3">PEP-CTERM protein-sorting domain-containing protein</fullName>
    </submittedName>
</protein>
<dbReference type="NCBIfam" id="TIGR02595">
    <property type="entry name" value="PEP_CTERM"/>
    <property type="match status" value="1"/>
</dbReference>
<accession>A0A1H2DPY0</accession>
<dbReference type="AlphaFoldDB" id="A0A1H2DPY0"/>
<proteinExistence type="predicted"/>
<organism evidence="3 4">
    <name type="scientific">Desulfobacula phenolica</name>
    <dbReference type="NCBI Taxonomy" id="90732"/>
    <lineage>
        <taxon>Bacteria</taxon>
        <taxon>Pseudomonadati</taxon>
        <taxon>Thermodesulfobacteriota</taxon>
        <taxon>Desulfobacteria</taxon>
        <taxon>Desulfobacterales</taxon>
        <taxon>Desulfobacteraceae</taxon>
        <taxon>Desulfobacula</taxon>
    </lineage>
</organism>
<sequence>MKNFLLLLLTGLTFILTTSASASPYAAPYLSYLDLDSQDVIFNAGGNESKSHTWNFDLINDTLSEGDVDGNDVISSAFLCWTISEDLKDNNPNFYEYIDIYINDNLLFGDWEMDNGSWVIDTNLLDLVTTPSIFKVEFKDFNDGHKNKDWDIMVSDVKIFGVYTDMHGNHAPEPSTLMLFGFGLLALAGISRKKSTHKVS</sequence>
<evidence type="ECO:0000313" key="3">
    <source>
        <dbReference type="EMBL" id="SDT84428.1"/>
    </source>
</evidence>
<evidence type="ECO:0000259" key="2">
    <source>
        <dbReference type="Pfam" id="PF07589"/>
    </source>
</evidence>
<dbReference type="RefSeq" id="WP_014956827.1">
    <property type="nucleotide sequence ID" value="NZ_FNLL01000001.1"/>
</dbReference>
<dbReference type="EMBL" id="FNLL01000001">
    <property type="protein sequence ID" value="SDT84428.1"/>
    <property type="molecule type" value="Genomic_DNA"/>
</dbReference>
<evidence type="ECO:0000256" key="1">
    <source>
        <dbReference type="SAM" id="SignalP"/>
    </source>
</evidence>
<feature type="signal peptide" evidence="1">
    <location>
        <begin position="1"/>
        <end position="22"/>
    </location>
</feature>
<dbReference type="Pfam" id="PF07589">
    <property type="entry name" value="PEP-CTERM"/>
    <property type="match status" value="1"/>
</dbReference>
<dbReference type="Proteomes" id="UP000199608">
    <property type="component" value="Unassembled WGS sequence"/>
</dbReference>
<reference evidence="4" key="1">
    <citation type="submission" date="2016-10" db="EMBL/GenBank/DDBJ databases">
        <authorList>
            <person name="Varghese N."/>
            <person name="Submissions S."/>
        </authorList>
    </citation>
    <scope>NUCLEOTIDE SEQUENCE [LARGE SCALE GENOMIC DNA]</scope>
    <source>
        <strain evidence="4">DSM 3384</strain>
    </source>
</reference>
<evidence type="ECO:0000313" key="4">
    <source>
        <dbReference type="Proteomes" id="UP000199608"/>
    </source>
</evidence>